<comment type="caution">
    <text evidence="2">The sequence shown here is derived from an EMBL/GenBank/DDBJ whole genome shotgun (WGS) entry which is preliminary data.</text>
</comment>
<dbReference type="EMBL" id="JABEZV010000004">
    <property type="protein sequence ID" value="MBA0709345.1"/>
    <property type="molecule type" value="Genomic_DNA"/>
</dbReference>
<dbReference type="AlphaFoldDB" id="A0A7J8ZC64"/>
<keyword evidence="1" id="KW-1133">Transmembrane helix</keyword>
<sequence>MESRFFNWKLQLVQQLGSLIMLLVSTYLDCDSLYVLFMNFYF</sequence>
<reference evidence="2 3" key="1">
    <citation type="journal article" date="2019" name="Genome Biol. Evol.">
        <title>Insights into the evolution of the New World diploid cottons (Gossypium, subgenus Houzingenia) based on genome sequencing.</title>
        <authorList>
            <person name="Grover C.E."/>
            <person name="Arick M.A. 2nd"/>
            <person name="Thrash A."/>
            <person name="Conover J.L."/>
            <person name="Sanders W.S."/>
            <person name="Peterson D.G."/>
            <person name="Frelichowski J.E."/>
            <person name="Scheffler J.A."/>
            <person name="Scheffler B.E."/>
            <person name="Wendel J.F."/>
        </authorList>
    </citation>
    <scope>NUCLEOTIDE SEQUENCE [LARGE SCALE GENOMIC DNA]</scope>
    <source>
        <strain evidence="2">4</strain>
        <tissue evidence="2">Leaf</tissue>
    </source>
</reference>
<feature type="non-terminal residue" evidence="2">
    <location>
        <position position="42"/>
    </location>
</feature>
<keyword evidence="1" id="KW-0812">Transmembrane</keyword>
<organism evidence="2 3">
    <name type="scientific">Gossypium laxum</name>
    <dbReference type="NCBI Taxonomy" id="34288"/>
    <lineage>
        <taxon>Eukaryota</taxon>
        <taxon>Viridiplantae</taxon>
        <taxon>Streptophyta</taxon>
        <taxon>Embryophyta</taxon>
        <taxon>Tracheophyta</taxon>
        <taxon>Spermatophyta</taxon>
        <taxon>Magnoliopsida</taxon>
        <taxon>eudicotyledons</taxon>
        <taxon>Gunneridae</taxon>
        <taxon>Pentapetalae</taxon>
        <taxon>rosids</taxon>
        <taxon>malvids</taxon>
        <taxon>Malvales</taxon>
        <taxon>Malvaceae</taxon>
        <taxon>Malvoideae</taxon>
        <taxon>Gossypium</taxon>
    </lineage>
</organism>
<accession>A0A7J8ZC64</accession>
<keyword evidence="1" id="KW-0472">Membrane</keyword>
<name>A0A7J8ZC64_9ROSI</name>
<proteinExistence type="predicted"/>
<evidence type="ECO:0000256" key="1">
    <source>
        <dbReference type="SAM" id="Phobius"/>
    </source>
</evidence>
<dbReference type="Proteomes" id="UP000593574">
    <property type="component" value="Unassembled WGS sequence"/>
</dbReference>
<gene>
    <name evidence="2" type="ORF">Golax_024382</name>
</gene>
<protein>
    <submittedName>
        <fullName evidence="2">Uncharacterized protein</fullName>
    </submittedName>
</protein>
<keyword evidence="3" id="KW-1185">Reference proteome</keyword>
<evidence type="ECO:0000313" key="3">
    <source>
        <dbReference type="Proteomes" id="UP000593574"/>
    </source>
</evidence>
<feature type="transmembrane region" description="Helical" evidence="1">
    <location>
        <begin position="20"/>
        <end position="41"/>
    </location>
</feature>
<evidence type="ECO:0000313" key="2">
    <source>
        <dbReference type="EMBL" id="MBA0709345.1"/>
    </source>
</evidence>